<dbReference type="Proteomes" id="UP001390339">
    <property type="component" value="Unassembled WGS sequence"/>
</dbReference>
<sequence length="84" mass="8489">MSTATVDSTTTLVAASIITASASPIVTTPIVVSPTTETVTASSTSPAATIAAVTSTERQAYSCLQPLLNGDFGQPLMNDASDRL</sequence>
<keyword evidence="2" id="KW-1185">Reference proteome</keyword>
<evidence type="ECO:0000313" key="2">
    <source>
        <dbReference type="Proteomes" id="UP001390339"/>
    </source>
</evidence>
<protein>
    <submittedName>
        <fullName evidence="1">Uncharacterized protein</fullName>
    </submittedName>
</protein>
<dbReference type="EMBL" id="JAPCWZ010000007">
    <property type="protein sequence ID" value="KAK8857230.1"/>
    <property type="molecule type" value="Genomic_DNA"/>
</dbReference>
<name>A0ABR2I5L5_9PEZI</name>
<comment type="caution">
    <text evidence="1">The sequence shown here is derived from an EMBL/GenBank/DDBJ whole genome shotgun (WGS) entry which is preliminary data.</text>
</comment>
<accession>A0ABR2I5L5</accession>
<evidence type="ECO:0000313" key="1">
    <source>
        <dbReference type="EMBL" id="KAK8857230.1"/>
    </source>
</evidence>
<gene>
    <name evidence="1" type="ORF">PGQ11_013142</name>
</gene>
<reference evidence="1 2" key="1">
    <citation type="journal article" date="2024" name="IMA Fungus">
        <title>Apiospora arundinis, a panoply of carbohydrate-active enzymes and secondary metabolites.</title>
        <authorList>
            <person name="Sorensen T."/>
            <person name="Petersen C."/>
            <person name="Muurmann A.T."/>
            <person name="Christiansen J.V."/>
            <person name="Brundto M.L."/>
            <person name="Overgaard C.K."/>
            <person name="Boysen A.T."/>
            <person name="Wollenberg R.D."/>
            <person name="Larsen T.O."/>
            <person name="Sorensen J.L."/>
            <person name="Nielsen K.L."/>
            <person name="Sondergaard T.E."/>
        </authorList>
    </citation>
    <scope>NUCLEOTIDE SEQUENCE [LARGE SCALE GENOMIC DNA]</scope>
    <source>
        <strain evidence="1 2">AAU 773</strain>
    </source>
</reference>
<organism evidence="1 2">
    <name type="scientific">Apiospora arundinis</name>
    <dbReference type="NCBI Taxonomy" id="335852"/>
    <lineage>
        <taxon>Eukaryota</taxon>
        <taxon>Fungi</taxon>
        <taxon>Dikarya</taxon>
        <taxon>Ascomycota</taxon>
        <taxon>Pezizomycotina</taxon>
        <taxon>Sordariomycetes</taxon>
        <taxon>Xylariomycetidae</taxon>
        <taxon>Amphisphaeriales</taxon>
        <taxon>Apiosporaceae</taxon>
        <taxon>Apiospora</taxon>
    </lineage>
</organism>
<proteinExistence type="predicted"/>